<dbReference type="GO" id="GO:0000166">
    <property type="term" value="F:nucleotide binding"/>
    <property type="evidence" value="ECO:0007669"/>
    <property type="project" value="UniProtKB-KW"/>
</dbReference>
<dbReference type="Pfam" id="PF11969">
    <property type="entry name" value="DcpS_C"/>
    <property type="match status" value="1"/>
</dbReference>
<comment type="catalytic activity">
    <reaction evidence="3">
        <text>adenosine 5'-phosphoramidate + H2O = NH4(+) + AMP</text>
        <dbReference type="Rhea" id="RHEA:67916"/>
        <dbReference type="ChEBI" id="CHEBI:15377"/>
        <dbReference type="ChEBI" id="CHEBI:28938"/>
        <dbReference type="ChEBI" id="CHEBI:57890"/>
        <dbReference type="ChEBI" id="CHEBI:456215"/>
    </reaction>
</comment>
<dbReference type="InterPro" id="IPR011146">
    <property type="entry name" value="HIT-like"/>
</dbReference>
<dbReference type="PANTHER" id="PTHR12486">
    <property type="entry name" value="APRATAXIN-RELATED"/>
    <property type="match status" value="1"/>
</dbReference>
<comment type="caution">
    <text evidence="11">The sequence shown here is derived from an EMBL/GenBank/DDBJ whole genome shotgun (WGS) entry which is preliminary data.</text>
</comment>
<feature type="short sequence motif" description="Histidine triad motif" evidence="8 9">
    <location>
        <begin position="100"/>
        <end position="104"/>
    </location>
</feature>
<evidence type="ECO:0000256" key="7">
    <source>
        <dbReference type="PIRSR" id="PIRSR601310-1"/>
    </source>
</evidence>
<comment type="similarity">
    <text evidence="4">Belongs to the HINT family.</text>
</comment>
<dbReference type="Gene3D" id="3.30.428.10">
    <property type="entry name" value="HIT-like"/>
    <property type="match status" value="1"/>
</dbReference>
<evidence type="ECO:0000256" key="8">
    <source>
        <dbReference type="PIRSR" id="PIRSR601310-3"/>
    </source>
</evidence>
<evidence type="ECO:0000313" key="11">
    <source>
        <dbReference type="EMBL" id="KAF7993008.1"/>
    </source>
</evidence>
<dbReference type="PROSITE" id="PS51084">
    <property type="entry name" value="HIT_2"/>
    <property type="match status" value="1"/>
</dbReference>
<dbReference type="SUPFAM" id="SSF54197">
    <property type="entry name" value="HIT-like"/>
    <property type="match status" value="1"/>
</dbReference>
<name>A0A834XUZ0_APHGI</name>
<evidence type="ECO:0000256" key="1">
    <source>
        <dbReference type="ARBA" id="ARBA00022741"/>
    </source>
</evidence>
<evidence type="ECO:0000313" key="12">
    <source>
        <dbReference type="Proteomes" id="UP000639338"/>
    </source>
</evidence>
<keyword evidence="2" id="KW-0378">Hydrolase</keyword>
<dbReference type="GO" id="GO:0016787">
    <property type="term" value="F:hydrolase activity"/>
    <property type="evidence" value="ECO:0007669"/>
    <property type="project" value="UniProtKB-KW"/>
</dbReference>
<dbReference type="OrthoDB" id="1915375at2759"/>
<feature type="active site" description="Tele-AMP-histidine intermediate" evidence="7">
    <location>
        <position position="102"/>
    </location>
</feature>
<proteinExistence type="inferred from homology"/>
<accession>A0A834XUZ0</accession>
<evidence type="ECO:0000259" key="10">
    <source>
        <dbReference type="PROSITE" id="PS51084"/>
    </source>
</evidence>
<sequence length="142" mass="16404">MAKFIAGCIFCKILQGNAPAETIYEDDDLMCIKDIHPASDHHYLIIPKNHISNAKELKPDDEPLFDKIVDTVEVVTAQQGLNLSSVRTGFHWPPFNTINHLHLHVIGPIENMDFIKRQIFRENSFWFVSTDYVKERLKTLSR</sequence>
<organism evidence="11 12">
    <name type="scientific">Aphidius gifuensis</name>
    <name type="common">Parasitoid wasp</name>
    <dbReference type="NCBI Taxonomy" id="684658"/>
    <lineage>
        <taxon>Eukaryota</taxon>
        <taxon>Metazoa</taxon>
        <taxon>Ecdysozoa</taxon>
        <taxon>Arthropoda</taxon>
        <taxon>Hexapoda</taxon>
        <taxon>Insecta</taxon>
        <taxon>Pterygota</taxon>
        <taxon>Neoptera</taxon>
        <taxon>Endopterygota</taxon>
        <taxon>Hymenoptera</taxon>
        <taxon>Apocrita</taxon>
        <taxon>Ichneumonoidea</taxon>
        <taxon>Braconidae</taxon>
        <taxon>Aphidiinae</taxon>
        <taxon>Aphidius</taxon>
    </lineage>
</organism>
<dbReference type="AlphaFoldDB" id="A0A834XUZ0"/>
<dbReference type="EMBL" id="JACMRX010000003">
    <property type="protein sequence ID" value="KAF7993008.1"/>
    <property type="molecule type" value="Genomic_DNA"/>
</dbReference>
<evidence type="ECO:0000256" key="6">
    <source>
        <dbReference type="ARBA" id="ARBA00042361"/>
    </source>
</evidence>
<keyword evidence="12" id="KW-1185">Reference proteome</keyword>
<keyword evidence="1" id="KW-0547">Nucleotide-binding</keyword>
<evidence type="ECO:0000256" key="5">
    <source>
        <dbReference type="ARBA" id="ARBA00039802"/>
    </source>
</evidence>
<dbReference type="PRINTS" id="PR00332">
    <property type="entry name" value="HISTRIAD"/>
</dbReference>
<reference evidence="11 12" key="1">
    <citation type="submission" date="2020-08" db="EMBL/GenBank/DDBJ databases">
        <title>Aphidius gifuensis genome sequencing and assembly.</title>
        <authorList>
            <person name="Du Z."/>
        </authorList>
    </citation>
    <scope>NUCLEOTIDE SEQUENCE [LARGE SCALE GENOMIC DNA]</scope>
    <source>
        <strain evidence="11">YNYX2018</strain>
        <tissue evidence="11">Adults</tissue>
    </source>
</reference>
<evidence type="ECO:0000256" key="2">
    <source>
        <dbReference type="ARBA" id="ARBA00022801"/>
    </source>
</evidence>
<evidence type="ECO:0000256" key="4">
    <source>
        <dbReference type="ARBA" id="ARBA00025764"/>
    </source>
</evidence>
<gene>
    <name evidence="11" type="ORF">HCN44_005789</name>
</gene>
<dbReference type="Proteomes" id="UP000639338">
    <property type="component" value="Unassembled WGS sequence"/>
</dbReference>
<dbReference type="InterPro" id="IPR036265">
    <property type="entry name" value="HIT-like_sf"/>
</dbReference>
<dbReference type="PANTHER" id="PTHR12486:SF5">
    <property type="entry name" value="ADENOSINE 5'-MONOPHOSPHORAMIDASE HINT3"/>
    <property type="match status" value="1"/>
</dbReference>
<protein>
    <recommendedName>
        <fullName evidence="5">Adenosine 5'-monophosphoramidase HINT3</fullName>
    </recommendedName>
    <alternativeName>
        <fullName evidence="6">Histidine triad nucleotide-binding protein 3</fullName>
    </alternativeName>
</protein>
<evidence type="ECO:0000256" key="3">
    <source>
        <dbReference type="ARBA" id="ARBA00024472"/>
    </source>
</evidence>
<feature type="domain" description="HIT" evidence="10">
    <location>
        <begin position="9"/>
        <end position="116"/>
    </location>
</feature>
<dbReference type="InterPro" id="IPR001310">
    <property type="entry name" value="Histidine_triad_HIT"/>
</dbReference>
<evidence type="ECO:0000256" key="9">
    <source>
        <dbReference type="PROSITE-ProRule" id="PRU00464"/>
    </source>
</evidence>